<accession>A0AB34L259</accession>
<dbReference type="AlphaFoldDB" id="A0AB34L259"/>
<reference evidence="1 2" key="1">
    <citation type="journal article" date="2020" name="Microbiol. Resour. Announc.">
        <title>Draft Genome Sequence of a Cladosporium Species Isolated from the Mesophotic Ascidian Didemnum maculosum.</title>
        <authorList>
            <person name="Gioti A."/>
            <person name="Siaperas R."/>
            <person name="Nikolaivits E."/>
            <person name="Le Goff G."/>
            <person name="Ouazzani J."/>
            <person name="Kotoulas G."/>
            <person name="Topakas E."/>
        </authorList>
    </citation>
    <scope>NUCLEOTIDE SEQUENCE [LARGE SCALE GENOMIC DNA]</scope>
    <source>
        <strain evidence="1 2">TM138-S3</strain>
    </source>
</reference>
<evidence type="ECO:0000313" key="2">
    <source>
        <dbReference type="Proteomes" id="UP000803884"/>
    </source>
</evidence>
<gene>
    <name evidence="1" type="ORF">WHR41_00961</name>
</gene>
<evidence type="ECO:0000313" key="1">
    <source>
        <dbReference type="EMBL" id="KAL1590507.1"/>
    </source>
</evidence>
<dbReference type="EMBL" id="JAAQHG020000002">
    <property type="protein sequence ID" value="KAL1590507.1"/>
    <property type="molecule type" value="Genomic_DNA"/>
</dbReference>
<sequence>MADTIIRPPTFSKAGPSADFILPTIPWLSETWHVTHSSLPMWNSKRNVQIKYTPLPPSSDAVPAESSDRLDDLVSYQSLSNAKVHTIEGVDAASGEGRGEWDWRGKGWLKIASSHWEVLGWGEEEGTGNKWVVTCFAKTLFTPAGVDFYSKDQGGLRPETIEAIKQKLAAVEDAGIRKMAGDLFEVKIDGARQM</sequence>
<keyword evidence="2" id="KW-1185">Reference proteome</keyword>
<name>A0AB34L259_9PEZI</name>
<comment type="caution">
    <text evidence="1">The sequence shown here is derived from an EMBL/GenBank/DDBJ whole genome shotgun (WGS) entry which is preliminary data.</text>
</comment>
<dbReference type="Proteomes" id="UP000803884">
    <property type="component" value="Unassembled WGS sequence"/>
</dbReference>
<protein>
    <submittedName>
        <fullName evidence="1">Uncharacterized protein</fullName>
    </submittedName>
</protein>
<dbReference type="GeneID" id="96002405"/>
<dbReference type="RefSeq" id="XP_069233612.1">
    <property type="nucleotide sequence ID" value="XM_069369567.1"/>
</dbReference>
<organism evidence="1 2">
    <name type="scientific">Cladosporium halotolerans</name>
    <dbReference type="NCBI Taxonomy" id="1052096"/>
    <lineage>
        <taxon>Eukaryota</taxon>
        <taxon>Fungi</taxon>
        <taxon>Dikarya</taxon>
        <taxon>Ascomycota</taxon>
        <taxon>Pezizomycotina</taxon>
        <taxon>Dothideomycetes</taxon>
        <taxon>Dothideomycetidae</taxon>
        <taxon>Cladosporiales</taxon>
        <taxon>Cladosporiaceae</taxon>
        <taxon>Cladosporium</taxon>
    </lineage>
</organism>
<proteinExistence type="predicted"/>